<evidence type="ECO:0000313" key="11">
    <source>
        <dbReference type="Proteomes" id="UP000000437"/>
    </source>
</evidence>
<feature type="signal peptide" evidence="9 12">
    <location>
        <begin position="1"/>
        <end position="23"/>
    </location>
</feature>
<evidence type="ECO:0000256" key="3">
    <source>
        <dbReference type="ARBA" id="ARBA00022729"/>
    </source>
</evidence>
<keyword evidence="4" id="KW-0391">Immunity</keyword>
<keyword evidence="12" id="KW-0675">Receptor</keyword>
<reference evidence="12" key="1">
    <citation type="journal article" date="2008" name="BMC Evol. Biol.">
        <title>The medaka novel immune-type receptor (NITR) gene clusters reveal an extraordinary degree of divergence in variable domains.</title>
        <authorList>
            <person name="Desai S."/>
            <person name="Heffelfinger A.K."/>
            <person name="Orcutt T.M."/>
            <person name="Litman G.W."/>
            <person name="Yoder J.A."/>
        </authorList>
    </citation>
    <scope>NUCLEOTIDE SEQUENCE</scope>
    <source>
        <strain evidence="12">Tuebingen</strain>
    </source>
</reference>
<keyword evidence="5 8" id="KW-0472">Membrane</keyword>
<reference evidence="12" key="2">
    <citation type="journal article" date="2010" name="Immunogenetics">
        <title>Developmental and tissue-specific expression of NITRs.</title>
        <authorList>
            <person name="Yoder J.A."/>
            <person name="Turner P.M."/>
            <person name="Wright P.D."/>
            <person name="Wittamer V."/>
            <person name="Bertrand J.Y."/>
            <person name="Traver D."/>
            <person name="Litman G.W."/>
        </authorList>
    </citation>
    <scope>NUCLEOTIDE SEQUENCE</scope>
    <source>
        <strain evidence="12">Tuebingen</strain>
    </source>
</reference>
<reference evidence="12" key="3">
    <citation type="submission" date="2025-08" db="UniProtKB">
        <authorList>
            <consortium name="RefSeq"/>
        </authorList>
    </citation>
    <scope>IDENTIFICATION</scope>
    <source>
        <strain evidence="12">Tuebingen</strain>
    </source>
</reference>
<keyword evidence="8" id="KW-1133">Transmembrane helix</keyword>
<evidence type="ECO:0000259" key="10">
    <source>
        <dbReference type="PROSITE" id="PS50835"/>
    </source>
</evidence>
<feature type="transmembrane region" description="Helical" evidence="8">
    <location>
        <begin position="177"/>
        <end position="202"/>
    </location>
</feature>
<protein>
    <submittedName>
        <fullName evidence="12">Novel immune-type receptor 10a isoform 2 precursor</fullName>
    </submittedName>
</protein>
<dbReference type="GO" id="GO:0005886">
    <property type="term" value="C:plasma membrane"/>
    <property type="evidence" value="ECO:0007669"/>
    <property type="project" value="UniProtKB-SubCell"/>
</dbReference>
<evidence type="ECO:0000256" key="1">
    <source>
        <dbReference type="ARBA" id="ARBA00004236"/>
    </source>
</evidence>
<dbReference type="Proteomes" id="UP000000437">
    <property type="component" value="Chromosome 7"/>
</dbReference>
<evidence type="ECO:0000256" key="8">
    <source>
        <dbReference type="SAM" id="Phobius"/>
    </source>
</evidence>
<keyword evidence="8" id="KW-0812">Transmembrane</keyword>
<dbReference type="SUPFAM" id="SSF48726">
    <property type="entry name" value="Immunoglobulin"/>
    <property type="match status" value="1"/>
</dbReference>
<dbReference type="PROSITE" id="PS50835">
    <property type="entry name" value="IG_LIKE"/>
    <property type="match status" value="1"/>
</dbReference>
<keyword evidence="2" id="KW-1003">Cell membrane</keyword>
<dbReference type="GO" id="GO:0002376">
    <property type="term" value="P:immune system process"/>
    <property type="evidence" value="ECO:0007669"/>
    <property type="project" value="UniProtKB-KW"/>
</dbReference>
<dbReference type="InterPro" id="IPR052051">
    <property type="entry name" value="TCR_complex_component"/>
</dbReference>
<dbReference type="Pfam" id="PF07686">
    <property type="entry name" value="V-set"/>
    <property type="match status" value="1"/>
</dbReference>
<evidence type="ECO:0000256" key="4">
    <source>
        <dbReference type="ARBA" id="ARBA00022859"/>
    </source>
</evidence>
<dbReference type="InterPro" id="IPR036179">
    <property type="entry name" value="Ig-like_dom_sf"/>
</dbReference>
<evidence type="ECO:0000256" key="2">
    <source>
        <dbReference type="ARBA" id="ARBA00022475"/>
    </source>
</evidence>
<keyword evidence="6" id="KW-1015">Disulfide bond</keyword>
<dbReference type="PANTHER" id="PTHR19433:SF111">
    <property type="entry name" value="T CELL RECEPTOR ALPHA VARIABLE 4"/>
    <property type="match status" value="1"/>
</dbReference>
<evidence type="ECO:0000256" key="5">
    <source>
        <dbReference type="ARBA" id="ARBA00023136"/>
    </source>
</evidence>
<dbReference type="InterPro" id="IPR007110">
    <property type="entry name" value="Ig-like_dom"/>
</dbReference>
<feature type="domain" description="Ig-like" evidence="10">
    <location>
        <begin position="17"/>
        <end position="113"/>
    </location>
</feature>
<sequence precursor="true">MLHISAAALLLFGMGFLKVMVSTANIQAQPGETVPMWCSHSIHVSGDLYWFKQTDGAVPITIAKMLFTESLQKVKPNYFNDYTKDRLVMNQSIKSTLLTIINVTTSDSGFYFCGFMGYPLKFGNGTSLEVKAHAEKHSSTTIKTTTAVSRSEKNDIRISKNDHDECQVSTEESSRDIFFKLTFLFGGIIIFTCVLPLIWGIMRVQKQQKHKKVTEVQTPQHDDKENDSVEYAAVHFANKRPKSSRRHAEDSVCTVSVYTDAT</sequence>
<evidence type="ECO:0000256" key="9">
    <source>
        <dbReference type="SAM" id="SignalP"/>
    </source>
</evidence>
<dbReference type="AlphaFoldDB" id="A0AB13ABB7"/>
<dbReference type="CDD" id="cd00099">
    <property type="entry name" value="IgV"/>
    <property type="match status" value="1"/>
</dbReference>
<keyword evidence="7" id="KW-0325">Glycoprotein</keyword>
<comment type="subcellular location">
    <subcellularLocation>
        <location evidence="1">Cell membrane</location>
    </subcellularLocation>
</comment>
<evidence type="ECO:0000313" key="12">
    <source>
        <dbReference type="RefSeq" id="NP_001410747.1"/>
    </source>
</evidence>
<dbReference type="InterPro" id="IPR013106">
    <property type="entry name" value="Ig_V-set"/>
</dbReference>
<dbReference type="InterPro" id="IPR003599">
    <property type="entry name" value="Ig_sub"/>
</dbReference>
<evidence type="ECO:0000256" key="6">
    <source>
        <dbReference type="ARBA" id="ARBA00023157"/>
    </source>
</evidence>
<keyword evidence="3 9" id="KW-0732">Signal</keyword>
<dbReference type="PANTHER" id="PTHR19433">
    <property type="entry name" value="T-CELL RECEPTOR ALPHA CHAIN V REGION-RELATED"/>
    <property type="match status" value="1"/>
</dbReference>
<proteinExistence type="predicted"/>
<dbReference type="InterPro" id="IPR013783">
    <property type="entry name" value="Ig-like_fold"/>
</dbReference>
<feature type="chain" id="PRO_5043058577" evidence="9 12">
    <location>
        <begin position="24"/>
        <end position="262"/>
    </location>
</feature>
<dbReference type="CTD" id="794686"/>
<organism evidence="11 12">
    <name type="scientific">Danio rerio</name>
    <name type="common">Zebrafish</name>
    <name type="synonym">Brachydanio rerio</name>
    <dbReference type="NCBI Taxonomy" id="7955"/>
    <lineage>
        <taxon>Eukaryota</taxon>
        <taxon>Metazoa</taxon>
        <taxon>Chordata</taxon>
        <taxon>Craniata</taxon>
        <taxon>Vertebrata</taxon>
        <taxon>Euteleostomi</taxon>
        <taxon>Actinopterygii</taxon>
        <taxon>Neopterygii</taxon>
        <taxon>Teleostei</taxon>
        <taxon>Ostariophysi</taxon>
        <taxon>Cypriniformes</taxon>
        <taxon>Danionidae</taxon>
        <taxon>Danioninae</taxon>
        <taxon>Danio</taxon>
    </lineage>
</organism>
<gene>
    <name evidence="12" type="primary">nitr10a</name>
</gene>
<dbReference type="Gene3D" id="2.60.40.10">
    <property type="entry name" value="Immunoglobulins"/>
    <property type="match status" value="1"/>
</dbReference>
<accession>A0AB13ABB7</accession>
<dbReference type="RefSeq" id="NP_001410747.1">
    <property type="nucleotide sequence ID" value="NM_001423818.1"/>
</dbReference>
<name>A0AB13ABB7_DANRE</name>
<evidence type="ECO:0000256" key="7">
    <source>
        <dbReference type="ARBA" id="ARBA00023180"/>
    </source>
</evidence>
<dbReference type="SMART" id="SM00409">
    <property type="entry name" value="IG"/>
    <property type="match status" value="1"/>
</dbReference>
<keyword evidence="11" id="KW-1185">Reference proteome</keyword>